<organism evidence="3 4">
    <name type="scientific">Leptobrachium leishanense</name>
    <name type="common">Leishan spiny toad</name>
    <dbReference type="NCBI Taxonomy" id="445787"/>
    <lineage>
        <taxon>Eukaryota</taxon>
        <taxon>Metazoa</taxon>
        <taxon>Chordata</taxon>
        <taxon>Craniata</taxon>
        <taxon>Vertebrata</taxon>
        <taxon>Euteleostomi</taxon>
        <taxon>Amphibia</taxon>
        <taxon>Batrachia</taxon>
        <taxon>Anura</taxon>
        <taxon>Pelobatoidea</taxon>
        <taxon>Megophryidae</taxon>
        <taxon>Leptobrachium</taxon>
    </lineage>
</organism>
<dbReference type="InterPro" id="IPR040171">
    <property type="entry name" value="USBP1-like"/>
</dbReference>
<feature type="coiled-coil region" evidence="1">
    <location>
        <begin position="532"/>
        <end position="559"/>
    </location>
</feature>
<evidence type="ECO:0000259" key="2">
    <source>
        <dbReference type="Pfam" id="PF10506"/>
    </source>
</evidence>
<reference evidence="3" key="2">
    <citation type="submission" date="2025-09" db="UniProtKB">
        <authorList>
            <consortium name="Ensembl"/>
        </authorList>
    </citation>
    <scope>IDENTIFICATION</scope>
</reference>
<dbReference type="Proteomes" id="UP000694569">
    <property type="component" value="Unplaced"/>
</dbReference>
<feature type="domain" description="Harmonin-binding protein USHBP1 PDZ-binding" evidence="2">
    <location>
        <begin position="227"/>
        <end position="291"/>
    </location>
</feature>
<feature type="coiled-coil region" evidence="1">
    <location>
        <begin position="447"/>
        <end position="474"/>
    </location>
</feature>
<reference evidence="3" key="1">
    <citation type="submission" date="2025-08" db="UniProtKB">
        <authorList>
            <consortium name="Ensembl"/>
        </authorList>
    </citation>
    <scope>IDENTIFICATION</scope>
</reference>
<dbReference type="OrthoDB" id="6256369at2759"/>
<dbReference type="AlphaFoldDB" id="A0A8C5Q133"/>
<sequence>MEEAAESNQESDYLPPTNHANGGCQNDLFLQLTDVISSLEISVCSWRSASAGGHMADPMSPGLGSAICSTIFPSTVMHGMNQIPPVSQERDLKSIQTEISHLREQNAALRFKLMATDVELDSSKNTIKVFIDEKNRLQKKAKNLQDLLDENNGVNGPLSSPIPGVRGLYDLTSDKHISSSDAQQETNASLSTLHTLIQYLQSLPGVKPTLCGSPEVQKDNQQAELERLKGCYDFMKRLNERLSITLKECKTDSEKLSMHLGTLESACTALRLALQSSEKCLRTYSVLLALVEAKEEILLGQVAVGDLINSGWSLLPKDLEIKTKLFLMEVKKTFGREGPLSESMKKGIGIPAFDRFYAPWLSEEEEQTLKDYVRSLKFDLTSIALQEQQHMGKDRLSHSHEVSHLAEIIKTKVDNAIKSSMEASPGQHEKPLRAQILQELTDTKEGLTEIKASLQLLQTEKRALELQIACETEQERAYMLIRDQLQMGLVPREEDSPSDEKRMVYLKNASSRGEHSDQSLDLQQLLDSLTRCNDMRIHIENLTSDLEQLSSNVHLEKAQAAQVIMDFFKAHRNLFITYQNACRKYKEQQRKLDSQAGLMSQHHLQQLQSLMQTIMNLQIQKTAKDTGPSTKN</sequence>
<proteinExistence type="predicted"/>
<dbReference type="PANTHER" id="PTHR23347:SF5">
    <property type="entry name" value="HARMONIN-BINDING PROTEIN USHBP1"/>
    <property type="match status" value="1"/>
</dbReference>
<evidence type="ECO:0000256" key="1">
    <source>
        <dbReference type="SAM" id="Coils"/>
    </source>
</evidence>
<keyword evidence="1" id="KW-0175">Coiled coil</keyword>
<dbReference type="InterPro" id="IPR019536">
    <property type="entry name" value="USHBP1_PDZ-bd"/>
</dbReference>
<protein>
    <recommendedName>
        <fullName evidence="2">Harmonin-binding protein USHBP1 PDZ-binding domain-containing protein</fullName>
    </recommendedName>
</protein>
<keyword evidence="4" id="KW-1185">Reference proteome</keyword>
<dbReference type="PANTHER" id="PTHR23347">
    <property type="entry name" value="COLORECTAL MUTANT CANCER PROTEIN MCC PROTEIN -RELATED"/>
    <property type="match status" value="1"/>
</dbReference>
<feature type="coiled-coil region" evidence="1">
    <location>
        <begin position="92"/>
        <end position="154"/>
    </location>
</feature>
<dbReference type="Pfam" id="PF10506">
    <property type="entry name" value="USHBP1_PDZ-bd"/>
    <property type="match status" value="1"/>
</dbReference>
<dbReference type="Ensembl" id="ENSLLET00000032168.1">
    <property type="protein sequence ID" value="ENSLLEP00000030978.1"/>
    <property type="gene ID" value="ENSLLEG00000019608.1"/>
</dbReference>
<dbReference type="GeneTree" id="ENSGT00530000063974"/>
<name>A0A8C5Q133_9ANUR</name>
<evidence type="ECO:0000313" key="3">
    <source>
        <dbReference type="Ensembl" id="ENSLLEP00000030978.1"/>
    </source>
</evidence>
<accession>A0A8C5Q133</accession>
<evidence type="ECO:0000313" key="4">
    <source>
        <dbReference type="Proteomes" id="UP000694569"/>
    </source>
</evidence>